<keyword evidence="1" id="KW-0812">Transmembrane</keyword>
<evidence type="ECO:0000313" key="2">
    <source>
        <dbReference type="EMBL" id="KPH80659.1"/>
    </source>
</evidence>
<sequence>MVMAHDPGFRMQIGQADASGAGNPVPAPIMLTATREFAQDLGERIAITAAMALLVVVQFVVGAIVWTGLGIAWLLGKRG</sequence>
<dbReference type="PATRIC" id="fig|1526658.3.peg.4045"/>
<dbReference type="AlphaFoldDB" id="A0A0N0MBA6"/>
<keyword evidence="3" id="KW-1185">Reference proteome</keyword>
<keyword evidence="1" id="KW-0472">Membrane</keyword>
<organism evidence="2 3">
    <name type="scientific">Bosea vaviloviae</name>
    <dbReference type="NCBI Taxonomy" id="1526658"/>
    <lineage>
        <taxon>Bacteria</taxon>
        <taxon>Pseudomonadati</taxon>
        <taxon>Pseudomonadota</taxon>
        <taxon>Alphaproteobacteria</taxon>
        <taxon>Hyphomicrobiales</taxon>
        <taxon>Boseaceae</taxon>
        <taxon>Bosea</taxon>
    </lineage>
</organism>
<gene>
    <name evidence="2" type="ORF">AE618_13035</name>
</gene>
<evidence type="ECO:0000313" key="3">
    <source>
        <dbReference type="Proteomes" id="UP000037822"/>
    </source>
</evidence>
<name>A0A0N0MBA6_9HYPH</name>
<proteinExistence type="predicted"/>
<comment type="caution">
    <text evidence="2">The sequence shown here is derived from an EMBL/GenBank/DDBJ whole genome shotgun (WGS) entry which is preliminary data.</text>
</comment>
<dbReference type="EMBL" id="LGSZ01000040">
    <property type="protein sequence ID" value="KPH80659.1"/>
    <property type="molecule type" value="Genomic_DNA"/>
</dbReference>
<keyword evidence="1" id="KW-1133">Transmembrane helix</keyword>
<accession>A0A0N0MBA6</accession>
<reference evidence="2 3" key="1">
    <citation type="submission" date="2015-07" db="EMBL/GenBank/DDBJ databases">
        <title>Whole genome sequencing of Bosea vaviloviae isolated from cave pool.</title>
        <authorList>
            <person name="Tan N.E.H."/>
            <person name="Lee Y.P."/>
            <person name="Gan H.M."/>
            <person name="Barton H."/>
            <person name="Savka M.A."/>
        </authorList>
    </citation>
    <scope>NUCLEOTIDE SEQUENCE [LARGE SCALE GENOMIC DNA]</scope>
    <source>
        <strain evidence="2 3">SD260</strain>
    </source>
</reference>
<evidence type="ECO:0000256" key="1">
    <source>
        <dbReference type="SAM" id="Phobius"/>
    </source>
</evidence>
<feature type="transmembrane region" description="Helical" evidence="1">
    <location>
        <begin position="45"/>
        <end position="75"/>
    </location>
</feature>
<protein>
    <submittedName>
        <fullName evidence="2">Uncharacterized protein</fullName>
    </submittedName>
</protein>
<dbReference type="Proteomes" id="UP000037822">
    <property type="component" value="Unassembled WGS sequence"/>
</dbReference>